<dbReference type="STRING" id="1765967.BW247_10415"/>
<keyword evidence="8" id="KW-0808">Transferase</keyword>
<comment type="similarity">
    <text evidence="2">Belongs to the KAE1 / TsaD family. TsaB subfamily.</text>
</comment>
<dbReference type="GO" id="GO:0016740">
    <property type="term" value="F:transferase activity"/>
    <property type="evidence" value="ECO:0007669"/>
    <property type="project" value="UniProtKB-KW"/>
</dbReference>
<evidence type="ECO:0000256" key="5">
    <source>
        <dbReference type="ARBA" id="ARBA00022694"/>
    </source>
</evidence>
<keyword evidence="5" id="KW-0819">tRNA processing</keyword>
<dbReference type="PANTHER" id="PTHR11735:SF11">
    <property type="entry name" value="TRNA THREONYLCARBAMOYLADENOSINE BIOSYNTHESIS PROTEIN TSAB"/>
    <property type="match status" value="1"/>
</dbReference>
<sequence length="227" mass="23565">MNAAASLLAIETSTEACSVALAVGGAVFERHEIAPREHTRLVLPMVQSVLAEAGLALADIDAFVMGRGPGAFTGVRIAVGVVQGLAFSVDRPVVPVSSLATVAQGVMEAGATHVAVAFDARMDEVYWGAFVRDAAGVADLVGPEAVLPPDAVSLPQPGPWVGAGSGFAAYSERLSGRLGLREGYAQRLPRARDALVLGRRAWRAGAAVDAAQAQPVYIRDRVVQNRS</sequence>
<accession>A0A1P8UHZ5</accession>
<dbReference type="CDD" id="cd24032">
    <property type="entry name" value="ASKHA_NBD_TsaB"/>
    <property type="match status" value="1"/>
</dbReference>
<proteinExistence type="inferred from homology"/>
<reference evidence="8 9" key="1">
    <citation type="submission" date="2017-01" db="EMBL/GenBank/DDBJ databases">
        <title>Draft sequence of Acidihalobacter ferrooxidans strain DSM 14175 (strain V8).</title>
        <authorList>
            <person name="Khaleque H.N."/>
            <person name="Ramsay J.P."/>
            <person name="Murphy R.J.T."/>
            <person name="Kaksonen A.H."/>
            <person name="Boxall N.J."/>
            <person name="Watkin E.L.J."/>
        </authorList>
    </citation>
    <scope>NUCLEOTIDE SEQUENCE [LARGE SCALE GENOMIC DNA]</scope>
    <source>
        <strain evidence="8 9">V8</strain>
    </source>
</reference>
<keyword evidence="9" id="KW-1185">Reference proteome</keyword>
<dbReference type="AlphaFoldDB" id="A0A1P8UHZ5"/>
<dbReference type="EMBL" id="CP019434">
    <property type="protein sequence ID" value="APZ43448.1"/>
    <property type="molecule type" value="Genomic_DNA"/>
</dbReference>
<organism evidence="8 9">
    <name type="scientific">Acidihalobacter ferrooxydans</name>
    <dbReference type="NCBI Taxonomy" id="1765967"/>
    <lineage>
        <taxon>Bacteria</taxon>
        <taxon>Pseudomonadati</taxon>
        <taxon>Pseudomonadota</taxon>
        <taxon>Gammaproteobacteria</taxon>
        <taxon>Chromatiales</taxon>
        <taxon>Ectothiorhodospiraceae</taxon>
        <taxon>Acidihalobacter</taxon>
    </lineage>
</organism>
<dbReference type="RefSeq" id="WP_076837088.1">
    <property type="nucleotide sequence ID" value="NZ_CP019434.1"/>
</dbReference>
<evidence type="ECO:0000313" key="8">
    <source>
        <dbReference type="EMBL" id="APZ43448.1"/>
    </source>
</evidence>
<evidence type="ECO:0000256" key="6">
    <source>
        <dbReference type="ARBA" id="ARBA00032446"/>
    </source>
</evidence>
<evidence type="ECO:0000256" key="3">
    <source>
        <dbReference type="ARBA" id="ARBA00019012"/>
    </source>
</evidence>
<feature type="domain" description="Gcp-like" evidence="7">
    <location>
        <begin position="32"/>
        <end position="158"/>
    </location>
</feature>
<dbReference type="Proteomes" id="UP000243807">
    <property type="component" value="Chromosome"/>
</dbReference>
<protein>
    <recommendedName>
        <fullName evidence="3">tRNA threonylcarbamoyladenosine biosynthesis protein TsaB</fullName>
    </recommendedName>
    <alternativeName>
        <fullName evidence="6">t(6)A37 threonylcarbamoyladenosine biosynthesis protein TsaB</fullName>
    </alternativeName>
</protein>
<dbReference type="FunFam" id="3.30.420.40:FF:000097">
    <property type="entry name" value="tRNA threonylcarbamoyladenosine biosynthesis protein TsaB"/>
    <property type="match status" value="1"/>
</dbReference>
<evidence type="ECO:0000256" key="2">
    <source>
        <dbReference type="ARBA" id="ARBA00010493"/>
    </source>
</evidence>
<dbReference type="KEGG" id="afy:BW247_10415"/>
<dbReference type="NCBIfam" id="TIGR03725">
    <property type="entry name" value="T6A_YeaZ"/>
    <property type="match status" value="1"/>
</dbReference>
<dbReference type="InterPro" id="IPR043129">
    <property type="entry name" value="ATPase_NBD"/>
</dbReference>
<evidence type="ECO:0000259" key="7">
    <source>
        <dbReference type="Pfam" id="PF00814"/>
    </source>
</evidence>
<dbReference type="OrthoDB" id="9809995at2"/>
<name>A0A1P8UHZ5_9GAMM</name>
<dbReference type="Gene3D" id="3.30.420.40">
    <property type="match status" value="2"/>
</dbReference>
<dbReference type="SUPFAM" id="SSF53067">
    <property type="entry name" value="Actin-like ATPase domain"/>
    <property type="match status" value="2"/>
</dbReference>
<dbReference type="InterPro" id="IPR022496">
    <property type="entry name" value="T6A_TsaB"/>
</dbReference>
<keyword evidence="4" id="KW-0963">Cytoplasm</keyword>
<evidence type="ECO:0000313" key="9">
    <source>
        <dbReference type="Proteomes" id="UP000243807"/>
    </source>
</evidence>
<dbReference type="PANTHER" id="PTHR11735">
    <property type="entry name" value="TRNA N6-ADENOSINE THREONYLCARBAMOYLTRANSFERASE"/>
    <property type="match status" value="1"/>
</dbReference>
<dbReference type="GO" id="GO:0005829">
    <property type="term" value="C:cytosol"/>
    <property type="evidence" value="ECO:0007669"/>
    <property type="project" value="TreeGrafter"/>
</dbReference>
<dbReference type="GO" id="GO:0002949">
    <property type="term" value="P:tRNA threonylcarbamoyladenosine modification"/>
    <property type="evidence" value="ECO:0007669"/>
    <property type="project" value="InterPro"/>
</dbReference>
<evidence type="ECO:0000256" key="4">
    <source>
        <dbReference type="ARBA" id="ARBA00022490"/>
    </source>
</evidence>
<evidence type="ECO:0000256" key="1">
    <source>
        <dbReference type="ARBA" id="ARBA00004496"/>
    </source>
</evidence>
<comment type="subcellular location">
    <subcellularLocation>
        <location evidence="1">Cytoplasm</location>
    </subcellularLocation>
</comment>
<dbReference type="InterPro" id="IPR000905">
    <property type="entry name" value="Gcp-like_dom"/>
</dbReference>
<gene>
    <name evidence="8" type="ORF">BW247_10415</name>
</gene>
<dbReference type="Pfam" id="PF00814">
    <property type="entry name" value="TsaD"/>
    <property type="match status" value="1"/>
</dbReference>